<reference evidence="1 2" key="1">
    <citation type="submission" date="2019-07" db="EMBL/GenBank/DDBJ databases">
        <title>Genomic Encyclopedia of Archaeal and Bacterial Type Strains, Phase II (KMG-II): from individual species to whole genera.</title>
        <authorList>
            <person name="Goeker M."/>
        </authorList>
    </citation>
    <scope>NUCLEOTIDE SEQUENCE [LARGE SCALE GENOMIC DNA]</scope>
    <source>
        <strain evidence="1 2">DSM 17527</strain>
    </source>
</reference>
<keyword evidence="2" id="KW-1185">Reference proteome</keyword>
<dbReference type="EMBL" id="VNHU01000001">
    <property type="protein sequence ID" value="TYP77200.1"/>
    <property type="molecule type" value="Genomic_DNA"/>
</dbReference>
<protein>
    <recommendedName>
        <fullName evidence="3">DUF2383 domain-containing protein</fullName>
    </recommendedName>
</protein>
<dbReference type="RefSeq" id="WP_148781218.1">
    <property type="nucleotide sequence ID" value="NZ_VNHU01000001.1"/>
</dbReference>
<proteinExistence type="predicted"/>
<name>A0A5S5CFR3_9FLAO</name>
<evidence type="ECO:0000313" key="1">
    <source>
        <dbReference type="EMBL" id="TYP77200.1"/>
    </source>
</evidence>
<dbReference type="Proteomes" id="UP000324376">
    <property type="component" value="Unassembled WGS sequence"/>
</dbReference>
<sequence>MNSEENLERKCGLLLYQLQQTLSNYKHMASHVNNRIEKDRYEETFQLRLNFVEEIKNAMQSNGLKVAVDKGFSDKAMLDPAQTLYFDYELSLRGTLKEDILLRAHYEKMLAEETLPSGLYTIVQDHLYKIDALVKELQRVVSVYN</sequence>
<gene>
    <name evidence="1" type="ORF">BD809_101350</name>
</gene>
<comment type="caution">
    <text evidence="1">The sequence shown here is derived from an EMBL/GenBank/DDBJ whole genome shotgun (WGS) entry which is preliminary data.</text>
</comment>
<evidence type="ECO:0008006" key="3">
    <source>
        <dbReference type="Google" id="ProtNLM"/>
    </source>
</evidence>
<organism evidence="1 2">
    <name type="scientific">Aquimarina intermedia</name>
    <dbReference type="NCBI Taxonomy" id="350814"/>
    <lineage>
        <taxon>Bacteria</taxon>
        <taxon>Pseudomonadati</taxon>
        <taxon>Bacteroidota</taxon>
        <taxon>Flavobacteriia</taxon>
        <taxon>Flavobacteriales</taxon>
        <taxon>Flavobacteriaceae</taxon>
        <taxon>Aquimarina</taxon>
    </lineage>
</organism>
<dbReference type="AlphaFoldDB" id="A0A5S5CFR3"/>
<accession>A0A5S5CFR3</accession>
<evidence type="ECO:0000313" key="2">
    <source>
        <dbReference type="Proteomes" id="UP000324376"/>
    </source>
</evidence>